<evidence type="ECO:0000256" key="2">
    <source>
        <dbReference type="ARBA" id="ARBA00023015"/>
    </source>
</evidence>
<dbReference type="GO" id="GO:0043565">
    <property type="term" value="F:sequence-specific DNA binding"/>
    <property type="evidence" value="ECO:0007669"/>
    <property type="project" value="TreeGrafter"/>
</dbReference>
<proteinExistence type="inferred from homology"/>
<dbReference type="Pfam" id="PF00126">
    <property type="entry name" value="HTH_1"/>
    <property type="match status" value="1"/>
</dbReference>
<dbReference type="Gene3D" id="3.40.190.10">
    <property type="entry name" value="Periplasmic binding protein-like II"/>
    <property type="match status" value="2"/>
</dbReference>
<keyword evidence="4" id="KW-0804">Transcription</keyword>
<dbReference type="OrthoDB" id="8683153at2"/>
<dbReference type="RefSeq" id="WP_110256217.1">
    <property type="nucleotide sequence ID" value="NZ_QJKB01000005.1"/>
</dbReference>
<dbReference type="GO" id="GO:0003700">
    <property type="term" value="F:DNA-binding transcription factor activity"/>
    <property type="evidence" value="ECO:0007669"/>
    <property type="project" value="InterPro"/>
</dbReference>
<dbReference type="PANTHER" id="PTHR30537:SF74">
    <property type="entry name" value="HTH-TYPE TRANSCRIPTIONAL REGULATOR TRPI"/>
    <property type="match status" value="1"/>
</dbReference>
<dbReference type="PRINTS" id="PR00039">
    <property type="entry name" value="HTHLYSR"/>
</dbReference>
<evidence type="ECO:0000313" key="6">
    <source>
        <dbReference type="EMBL" id="PXX42692.1"/>
    </source>
</evidence>
<dbReference type="Gene3D" id="1.10.10.10">
    <property type="entry name" value="Winged helix-like DNA-binding domain superfamily/Winged helix DNA-binding domain"/>
    <property type="match status" value="1"/>
</dbReference>
<protein>
    <submittedName>
        <fullName evidence="6">LysR family glycine cleavage system transcriptional activator</fullName>
    </submittedName>
</protein>
<evidence type="ECO:0000256" key="1">
    <source>
        <dbReference type="ARBA" id="ARBA00009437"/>
    </source>
</evidence>
<dbReference type="PROSITE" id="PS50931">
    <property type="entry name" value="HTH_LYSR"/>
    <property type="match status" value="1"/>
</dbReference>
<keyword evidence="2" id="KW-0805">Transcription regulation</keyword>
<evidence type="ECO:0000256" key="3">
    <source>
        <dbReference type="ARBA" id="ARBA00023125"/>
    </source>
</evidence>
<dbReference type="InterPro" id="IPR000847">
    <property type="entry name" value="LysR_HTH_N"/>
</dbReference>
<keyword evidence="7" id="KW-1185">Reference proteome</keyword>
<dbReference type="PANTHER" id="PTHR30537">
    <property type="entry name" value="HTH-TYPE TRANSCRIPTIONAL REGULATOR"/>
    <property type="match status" value="1"/>
</dbReference>
<dbReference type="SUPFAM" id="SSF53850">
    <property type="entry name" value="Periplasmic binding protein-like II"/>
    <property type="match status" value="1"/>
</dbReference>
<dbReference type="GO" id="GO:0006351">
    <property type="term" value="P:DNA-templated transcription"/>
    <property type="evidence" value="ECO:0007669"/>
    <property type="project" value="TreeGrafter"/>
</dbReference>
<evidence type="ECO:0000256" key="4">
    <source>
        <dbReference type="ARBA" id="ARBA00023163"/>
    </source>
</evidence>
<reference evidence="6 7" key="1">
    <citation type="submission" date="2018-05" db="EMBL/GenBank/DDBJ databases">
        <title>Genomic Encyclopedia of Type Strains, Phase IV (KMG-IV): sequencing the most valuable type-strain genomes for metagenomic binning, comparative biology and taxonomic classification.</title>
        <authorList>
            <person name="Goeker M."/>
        </authorList>
    </citation>
    <scope>NUCLEOTIDE SEQUENCE [LARGE SCALE GENOMIC DNA]</scope>
    <source>
        <strain evidence="6 7">DSM 19792</strain>
    </source>
</reference>
<dbReference type="InterPro" id="IPR058163">
    <property type="entry name" value="LysR-type_TF_proteobact-type"/>
</dbReference>
<sequence>MQKQPLRNLSLLVDFECAARWCSFKLAAHELHKTPAAVSQNIRQLEQQLGFALFERHARHLSITEKGSELATTVSQLLGDLHIKVAALREDSSNDSLRISCTHSFAMKWLVPRLHRYTQLHPDIDIRIDSNDAVVNPALGQCDIAIRHQQYAEGDASSLLWREQLLLAYSPALLHEKDRRSRQAPGLKRLLRYPLLYEGTPEHWIRLLQEHGLLGQPHDFAQNYSHAGLLVQAAVAAQGVALLPAAIACEDLQQGRLLSLSGAQLSSRYCYRLVTAATRSGKLDDFINWLHAEIADMQAYLQTEGMPVVP</sequence>
<dbReference type="SUPFAM" id="SSF46785">
    <property type="entry name" value="Winged helix' DNA-binding domain"/>
    <property type="match status" value="1"/>
</dbReference>
<evidence type="ECO:0000259" key="5">
    <source>
        <dbReference type="PROSITE" id="PS50931"/>
    </source>
</evidence>
<comment type="similarity">
    <text evidence="1">Belongs to the LysR transcriptional regulatory family.</text>
</comment>
<dbReference type="InterPro" id="IPR036388">
    <property type="entry name" value="WH-like_DNA-bd_sf"/>
</dbReference>
<name>A0A318J6B7_9BURK</name>
<feature type="domain" description="HTH lysR-type" evidence="5">
    <location>
        <begin position="7"/>
        <end position="64"/>
    </location>
</feature>
<dbReference type="InterPro" id="IPR005119">
    <property type="entry name" value="LysR_subst-bd"/>
</dbReference>
<dbReference type="Pfam" id="PF03466">
    <property type="entry name" value="LysR_substrate"/>
    <property type="match status" value="1"/>
</dbReference>
<dbReference type="EMBL" id="QJKB01000005">
    <property type="protein sequence ID" value="PXX42692.1"/>
    <property type="molecule type" value="Genomic_DNA"/>
</dbReference>
<accession>A0A318J6B7</accession>
<gene>
    <name evidence="6" type="ORF">DFR42_105355</name>
</gene>
<keyword evidence="3" id="KW-0238">DNA-binding</keyword>
<dbReference type="Proteomes" id="UP000247792">
    <property type="component" value="Unassembled WGS sequence"/>
</dbReference>
<comment type="caution">
    <text evidence="6">The sequence shown here is derived from an EMBL/GenBank/DDBJ whole genome shotgun (WGS) entry which is preliminary data.</text>
</comment>
<evidence type="ECO:0000313" key="7">
    <source>
        <dbReference type="Proteomes" id="UP000247792"/>
    </source>
</evidence>
<organism evidence="6 7">
    <name type="scientific">Undibacterium pigrum</name>
    <dbReference type="NCBI Taxonomy" id="401470"/>
    <lineage>
        <taxon>Bacteria</taxon>
        <taxon>Pseudomonadati</taxon>
        <taxon>Pseudomonadota</taxon>
        <taxon>Betaproteobacteria</taxon>
        <taxon>Burkholderiales</taxon>
        <taxon>Oxalobacteraceae</taxon>
        <taxon>Undibacterium</taxon>
    </lineage>
</organism>
<dbReference type="AlphaFoldDB" id="A0A318J6B7"/>
<dbReference type="InterPro" id="IPR036390">
    <property type="entry name" value="WH_DNA-bd_sf"/>
</dbReference>